<comment type="caution">
    <text evidence="1">The sequence shown here is derived from an EMBL/GenBank/DDBJ whole genome shotgun (WGS) entry which is preliminary data.</text>
</comment>
<evidence type="ECO:0008006" key="3">
    <source>
        <dbReference type="Google" id="ProtNLM"/>
    </source>
</evidence>
<dbReference type="EMBL" id="MU069700">
    <property type="protein sequence ID" value="KAF5835537.1"/>
    <property type="molecule type" value="Genomic_DNA"/>
</dbReference>
<sequence length="98" mass="10885">MRQVPGTICTFPFCGTGCGFMAMIVGKELVSISISRLVRRLMCAKRKVWAQADEQVVTFFLVRTQVLDGASGFLVTRNPFLLLVKGPENLAWCRTVDS</sequence>
<proteinExistence type="predicted"/>
<evidence type="ECO:0000313" key="2">
    <source>
        <dbReference type="Proteomes" id="UP000815325"/>
    </source>
</evidence>
<evidence type="ECO:0000313" key="1">
    <source>
        <dbReference type="EMBL" id="KAF5835537.1"/>
    </source>
</evidence>
<name>A0ABQ7GLQ1_DUNSA</name>
<reference evidence="1" key="1">
    <citation type="submission" date="2017-08" db="EMBL/GenBank/DDBJ databases">
        <authorList>
            <person name="Polle J.E."/>
            <person name="Barry K."/>
            <person name="Cushman J."/>
            <person name="Schmutz J."/>
            <person name="Tran D."/>
            <person name="Hathwaick L.T."/>
            <person name="Yim W.C."/>
            <person name="Jenkins J."/>
            <person name="Mckie-Krisberg Z.M."/>
            <person name="Prochnik S."/>
            <person name="Lindquist E."/>
            <person name="Dockter R.B."/>
            <person name="Adam C."/>
            <person name="Molina H."/>
            <person name="Bunkerborg J."/>
            <person name="Jin E."/>
            <person name="Buchheim M."/>
            <person name="Magnuson J."/>
        </authorList>
    </citation>
    <scope>NUCLEOTIDE SEQUENCE</scope>
    <source>
        <strain evidence="1">CCAP 19/18</strain>
    </source>
</reference>
<dbReference type="Proteomes" id="UP000815325">
    <property type="component" value="Unassembled WGS sequence"/>
</dbReference>
<keyword evidence="2" id="KW-1185">Reference proteome</keyword>
<protein>
    <recommendedName>
        <fullName evidence="3">Encoded protein</fullName>
    </recommendedName>
</protein>
<organism evidence="1 2">
    <name type="scientific">Dunaliella salina</name>
    <name type="common">Green alga</name>
    <name type="synonym">Protococcus salinus</name>
    <dbReference type="NCBI Taxonomy" id="3046"/>
    <lineage>
        <taxon>Eukaryota</taxon>
        <taxon>Viridiplantae</taxon>
        <taxon>Chlorophyta</taxon>
        <taxon>core chlorophytes</taxon>
        <taxon>Chlorophyceae</taxon>
        <taxon>CS clade</taxon>
        <taxon>Chlamydomonadales</taxon>
        <taxon>Dunaliellaceae</taxon>
        <taxon>Dunaliella</taxon>
    </lineage>
</organism>
<gene>
    <name evidence="1" type="ORF">DUNSADRAFT_7236</name>
</gene>
<accession>A0ABQ7GLQ1</accession>